<dbReference type="InterPro" id="IPR023214">
    <property type="entry name" value="HAD_sf"/>
</dbReference>
<dbReference type="NCBIfam" id="TIGR01662">
    <property type="entry name" value="HAD-SF-IIIA"/>
    <property type="match status" value="1"/>
</dbReference>
<comment type="caution">
    <text evidence="13">The sequence shown here is derived from an EMBL/GenBank/DDBJ whole genome shotgun (WGS) entry which is preliminary data.</text>
</comment>
<evidence type="ECO:0000256" key="7">
    <source>
        <dbReference type="ARBA" id="ARBA00022723"/>
    </source>
</evidence>
<feature type="binding site" evidence="12">
    <location>
        <position position="25"/>
    </location>
    <ligand>
        <name>substrate</name>
    </ligand>
</feature>
<evidence type="ECO:0000256" key="10">
    <source>
        <dbReference type="ARBA" id="ARBA00022985"/>
    </source>
</evidence>
<evidence type="ECO:0000256" key="3">
    <source>
        <dbReference type="ARBA" id="ARBA00005893"/>
    </source>
</evidence>
<dbReference type="SFLD" id="SFLDS00003">
    <property type="entry name" value="Haloacid_Dehalogenase"/>
    <property type="match status" value="1"/>
</dbReference>
<proteinExistence type="inferred from homology"/>
<dbReference type="EMBL" id="JAAFGW010000072">
    <property type="protein sequence ID" value="NDP47995.1"/>
    <property type="molecule type" value="Genomic_DNA"/>
</dbReference>
<dbReference type="PIRSF" id="PIRSF006118">
    <property type="entry name" value="KDO8-P_Ptase"/>
    <property type="match status" value="1"/>
</dbReference>
<evidence type="ECO:0000256" key="2">
    <source>
        <dbReference type="ARBA" id="ARBA00001946"/>
    </source>
</evidence>
<dbReference type="PANTHER" id="PTHR21485">
    <property type="entry name" value="HAD SUPERFAMILY MEMBERS CMAS AND KDSC"/>
    <property type="match status" value="1"/>
</dbReference>
<protein>
    <recommendedName>
        <fullName evidence="6">3-deoxy-D-manno-octulosonate 8-phosphate phosphatase KdsC</fullName>
        <ecNumber evidence="5">3.1.3.45</ecNumber>
    </recommendedName>
    <alternativeName>
        <fullName evidence="11">KDO 8-P phosphatase</fullName>
    </alternativeName>
</protein>
<comment type="catalytic activity">
    <reaction evidence="1">
        <text>3-deoxy-alpha-D-manno-2-octulosonate-8-phosphate + H2O = 3-deoxy-alpha-D-manno-oct-2-ulosonate + phosphate</text>
        <dbReference type="Rhea" id="RHEA:11500"/>
        <dbReference type="ChEBI" id="CHEBI:15377"/>
        <dbReference type="ChEBI" id="CHEBI:43474"/>
        <dbReference type="ChEBI" id="CHEBI:85985"/>
        <dbReference type="ChEBI" id="CHEBI:85986"/>
        <dbReference type="EC" id="3.1.3.45"/>
    </reaction>
</comment>
<dbReference type="PANTHER" id="PTHR21485:SF6">
    <property type="entry name" value="N-ACYLNEURAMINATE CYTIDYLYLTRANSFERASE-RELATED"/>
    <property type="match status" value="1"/>
</dbReference>
<evidence type="ECO:0000256" key="8">
    <source>
        <dbReference type="ARBA" id="ARBA00022801"/>
    </source>
</evidence>
<dbReference type="NCBIfam" id="TIGR01670">
    <property type="entry name" value="KdsC-phosphatas"/>
    <property type="match status" value="1"/>
</dbReference>
<dbReference type="InterPro" id="IPR036412">
    <property type="entry name" value="HAD-like_sf"/>
</dbReference>
<dbReference type="InterPro" id="IPR010023">
    <property type="entry name" value="KdsC_fam"/>
</dbReference>
<keyword evidence="7 12" id="KW-0479">Metal-binding</keyword>
<dbReference type="GO" id="GO:0009103">
    <property type="term" value="P:lipopolysaccharide biosynthetic process"/>
    <property type="evidence" value="ECO:0007669"/>
    <property type="project" value="UniProtKB-KW"/>
</dbReference>
<keyword evidence="10" id="KW-0448">Lipopolysaccharide biosynthesis</keyword>
<evidence type="ECO:0000256" key="6">
    <source>
        <dbReference type="ARBA" id="ARBA00020092"/>
    </source>
</evidence>
<organism evidence="13 14">
    <name type="scientific">Sulfuriferula multivorans</name>
    <dbReference type="NCBI Taxonomy" id="1559896"/>
    <lineage>
        <taxon>Bacteria</taxon>
        <taxon>Pseudomonadati</taxon>
        <taxon>Pseudomonadota</taxon>
        <taxon>Betaproteobacteria</taxon>
        <taxon>Nitrosomonadales</taxon>
        <taxon>Sulfuricellaceae</taxon>
        <taxon>Sulfuriferula</taxon>
    </lineage>
</organism>
<dbReference type="SUPFAM" id="SSF56784">
    <property type="entry name" value="HAD-like"/>
    <property type="match status" value="1"/>
</dbReference>
<feature type="binding site" evidence="12">
    <location>
        <position position="116"/>
    </location>
    <ligand>
        <name>Mg(2+)</name>
        <dbReference type="ChEBI" id="CHEBI:18420"/>
    </ligand>
</feature>
<dbReference type="GO" id="GO:0046872">
    <property type="term" value="F:metal ion binding"/>
    <property type="evidence" value="ECO:0007669"/>
    <property type="project" value="UniProtKB-KW"/>
</dbReference>
<evidence type="ECO:0000256" key="4">
    <source>
        <dbReference type="ARBA" id="ARBA00011881"/>
    </source>
</evidence>
<dbReference type="Pfam" id="PF08282">
    <property type="entry name" value="Hydrolase_3"/>
    <property type="match status" value="1"/>
</dbReference>
<comment type="similarity">
    <text evidence="3">Belongs to the KdsC family.</text>
</comment>
<evidence type="ECO:0000313" key="14">
    <source>
        <dbReference type="Proteomes" id="UP000483432"/>
    </source>
</evidence>
<dbReference type="AlphaFoldDB" id="A0A7C9K973"/>
<dbReference type="InterPro" id="IPR050793">
    <property type="entry name" value="CMP-NeuNAc_synthase"/>
</dbReference>
<evidence type="ECO:0000256" key="1">
    <source>
        <dbReference type="ARBA" id="ARBA00000898"/>
    </source>
</evidence>
<evidence type="ECO:0000256" key="9">
    <source>
        <dbReference type="ARBA" id="ARBA00022842"/>
    </source>
</evidence>
<dbReference type="GO" id="GO:0008781">
    <property type="term" value="F:N-acylneuraminate cytidylyltransferase activity"/>
    <property type="evidence" value="ECO:0007669"/>
    <property type="project" value="TreeGrafter"/>
</dbReference>
<keyword evidence="9 12" id="KW-0460">Magnesium</keyword>
<comment type="cofactor">
    <cofactor evidence="2 12">
        <name>Mg(2+)</name>
        <dbReference type="ChEBI" id="CHEBI:18420"/>
    </cofactor>
</comment>
<keyword evidence="8 13" id="KW-0378">Hydrolase</keyword>
<dbReference type="GO" id="GO:0019143">
    <property type="term" value="F:3-deoxy-manno-octulosonate-8-phosphatase activity"/>
    <property type="evidence" value="ECO:0007669"/>
    <property type="project" value="UniProtKB-EC"/>
</dbReference>
<accession>A0A7C9K973</accession>
<dbReference type="InterPro" id="IPR006549">
    <property type="entry name" value="HAD-SF_hydro_IIIA"/>
</dbReference>
<dbReference type="SFLD" id="SFLDG01136">
    <property type="entry name" value="C1.6:_Phosphoserine_Phosphatas"/>
    <property type="match status" value="1"/>
</dbReference>
<sequence>MTTEKPHTSLIARAKKIRLIAFDVDGVMTDGTLFLADDGQEYKGFNSLDGHGLKMLKGSGIELAIITGRSSRVVEHRAKSLGIEIIHQGAHDKLAVYEALCQELNIDCEHTAYMGDDVVDLPVMRRAGLAITVPAATELVKAHSHLITTRNAGHGAVREACEFLMRAQGTLDAALAPYLK</sequence>
<dbReference type="EC" id="3.1.3.45" evidence="5"/>
<name>A0A7C9K973_9PROT</name>
<reference evidence="13 14" key="1">
    <citation type="submission" date="2019-09" db="EMBL/GenBank/DDBJ databases">
        <title>H2 Metabolism Revealed by Metagenomic Analysis in Subglacial Sediment of East Antarctica.</title>
        <authorList>
            <person name="Yang Z."/>
            <person name="Zhang Y."/>
            <person name="Lv Y."/>
            <person name="Yan W."/>
            <person name="Xiao X."/>
            <person name="Sun B."/>
            <person name="Ma H."/>
        </authorList>
    </citation>
    <scope>NUCLEOTIDE SEQUENCE [LARGE SCALE GENOMIC DNA]</scope>
    <source>
        <strain evidence="13">Bin2_2</strain>
    </source>
</reference>
<evidence type="ECO:0000256" key="11">
    <source>
        <dbReference type="ARBA" id="ARBA00031051"/>
    </source>
</evidence>
<dbReference type="SFLD" id="SFLDG01138">
    <property type="entry name" value="C1.6.2:_Deoxy-d-mannose-octulo"/>
    <property type="match status" value="1"/>
</dbReference>
<evidence type="ECO:0000256" key="5">
    <source>
        <dbReference type="ARBA" id="ARBA00013066"/>
    </source>
</evidence>
<feature type="binding site" evidence="12">
    <location>
        <position position="23"/>
    </location>
    <ligand>
        <name>Mg(2+)</name>
        <dbReference type="ChEBI" id="CHEBI:18420"/>
    </ligand>
</feature>
<gene>
    <name evidence="13" type="ORF">GZ085_06295</name>
</gene>
<evidence type="ECO:0000313" key="13">
    <source>
        <dbReference type="EMBL" id="NDP47995.1"/>
    </source>
</evidence>
<comment type="subunit">
    <text evidence="4">Homotetramer.</text>
</comment>
<evidence type="ECO:0000256" key="12">
    <source>
        <dbReference type="PIRSR" id="PIRSR006118-2"/>
    </source>
</evidence>
<dbReference type="CDD" id="cd01630">
    <property type="entry name" value="HAD_KDO-like"/>
    <property type="match status" value="1"/>
</dbReference>
<dbReference type="FunFam" id="3.40.50.1000:FF:000029">
    <property type="entry name" value="3-deoxy-D-manno-octulosonate 8-phosphate phosphatase KdsC"/>
    <property type="match status" value="1"/>
</dbReference>
<dbReference type="Proteomes" id="UP000483432">
    <property type="component" value="Unassembled WGS sequence"/>
</dbReference>
<dbReference type="Gene3D" id="3.40.50.1000">
    <property type="entry name" value="HAD superfamily/HAD-like"/>
    <property type="match status" value="1"/>
</dbReference>